<protein>
    <submittedName>
        <fullName evidence="2">Uncharacterized protein</fullName>
    </submittedName>
</protein>
<feature type="non-terminal residue" evidence="2">
    <location>
        <position position="1"/>
    </location>
</feature>
<feature type="region of interest" description="Disordered" evidence="1">
    <location>
        <begin position="1"/>
        <end position="27"/>
    </location>
</feature>
<dbReference type="AlphaFoldDB" id="A0A815X9S5"/>
<proteinExistence type="predicted"/>
<dbReference type="EMBL" id="CAJNOG010005828">
    <property type="protein sequence ID" value="CAF1554813.1"/>
    <property type="molecule type" value="Genomic_DNA"/>
</dbReference>
<accession>A0A815X9S5</accession>
<dbReference type="Proteomes" id="UP000663845">
    <property type="component" value="Unassembled WGS sequence"/>
</dbReference>
<evidence type="ECO:0000256" key="1">
    <source>
        <dbReference type="SAM" id="MobiDB-lite"/>
    </source>
</evidence>
<evidence type="ECO:0000313" key="2">
    <source>
        <dbReference type="EMBL" id="CAF1554813.1"/>
    </source>
</evidence>
<reference evidence="2" key="1">
    <citation type="submission" date="2021-02" db="EMBL/GenBank/DDBJ databases">
        <authorList>
            <person name="Nowell W R."/>
        </authorList>
    </citation>
    <scope>NUCLEOTIDE SEQUENCE</scope>
</reference>
<name>A0A815X9S5_9BILA</name>
<organism evidence="2 3">
    <name type="scientific">Adineta steineri</name>
    <dbReference type="NCBI Taxonomy" id="433720"/>
    <lineage>
        <taxon>Eukaryota</taxon>
        <taxon>Metazoa</taxon>
        <taxon>Spiralia</taxon>
        <taxon>Gnathifera</taxon>
        <taxon>Rotifera</taxon>
        <taxon>Eurotatoria</taxon>
        <taxon>Bdelloidea</taxon>
        <taxon>Adinetida</taxon>
        <taxon>Adinetidae</taxon>
        <taxon>Adineta</taxon>
    </lineage>
</organism>
<sequence length="67" mass="7598">NDDENAPLDLSLKSTTNNSPLITSNNRTNVKHRPLFDIKSDIPPMYGQEEFDRFMSDMIASQLGKKT</sequence>
<evidence type="ECO:0000313" key="3">
    <source>
        <dbReference type="Proteomes" id="UP000663845"/>
    </source>
</evidence>
<feature type="compositionally biased region" description="Polar residues" evidence="1">
    <location>
        <begin position="12"/>
        <end position="27"/>
    </location>
</feature>
<gene>
    <name evidence="2" type="ORF">JYZ213_LOCUS46535</name>
</gene>
<comment type="caution">
    <text evidence="2">The sequence shown here is derived from an EMBL/GenBank/DDBJ whole genome shotgun (WGS) entry which is preliminary data.</text>
</comment>